<accession>A0ABR7D7C9</accession>
<keyword evidence="2" id="KW-1185">Reference proteome</keyword>
<evidence type="ECO:0000313" key="2">
    <source>
        <dbReference type="Proteomes" id="UP000596929"/>
    </source>
</evidence>
<name>A0ABR7D7C9_9CLOT</name>
<evidence type="ECO:0000313" key="1">
    <source>
        <dbReference type="EMBL" id="MBC5627276.1"/>
    </source>
</evidence>
<comment type="caution">
    <text evidence="1">The sequence shown here is derived from an EMBL/GenBank/DDBJ whole genome shotgun (WGS) entry which is preliminary data.</text>
</comment>
<proteinExistence type="predicted"/>
<sequence>MNSIKEWELSGQLTTGEKIVLVIKNKDFKLLEYLSEQLNRGIYDLAFQIYEFGLDSLEVS</sequence>
<organism evidence="1 2">
    <name type="scientific">Clostridium hominis</name>
    <dbReference type="NCBI Taxonomy" id="2763036"/>
    <lineage>
        <taxon>Bacteria</taxon>
        <taxon>Bacillati</taxon>
        <taxon>Bacillota</taxon>
        <taxon>Clostridia</taxon>
        <taxon>Eubacteriales</taxon>
        <taxon>Clostridiaceae</taxon>
        <taxon>Clostridium</taxon>
    </lineage>
</organism>
<gene>
    <name evidence="1" type="ORF">H8S20_00055</name>
</gene>
<dbReference type="EMBL" id="JACOOO010000001">
    <property type="protein sequence ID" value="MBC5627276.1"/>
    <property type="molecule type" value="Genomic_DNA"/>
</dbReference>
<protein>
    <submittedName>
        <fullName evidence="1">Uncharacterized protein</fullName>
    </submittedName>
</protein>
<reference evidence="1 2" key="1">
    <citation type="submission" date="2020-08" db="EMBL/GenBank/DDBJ databases">
        <title>Genome public.</title>
        <authorList>
            <person name="Liu C."/>
            <person name="Sun Q."/>
        </authorList>
    </citation>
    <scope>NUCLEOTIDE SEQUENCE [LARGE SCALE GENOMIC DNA]</scope>
    <source>
        <strain evidence="1 2">NSJ-6</strain>
    </source>
</reference>
<dbReference type="Proteomes" id="UP000596929">
    <property type="component" value="Unassembled WGS sequence"/>
</dbReference>